<keyword evidence="1" id="KW-1133">Transmembrane helix</keyword>
<keyword evidence="2" id="KW-1185">Reference proteome</keyword>
<feature type="transmembrane region" description="Helical" evidence="1">
    <location>
        <begin position="63"/>
        <end position="89"/>
    </location>
</feature>
<evidence type="ECO:0000313" key="3">
    <source>
        <dbReference type="WBParaSite" id="Pan_g13684.t1"/>
    </source>
</evidence>
<feature type="transmembrane region" description="Helical" evidence="1">
    <location>
        <begin position="32"/>
        <end position="51"/>
    </location>
</feature>
<protein>
    <submittedName>
        <fullName evidence="3">Serpentine receptor class gamma</fullName>
    </submittedName>
</protein>
<keyword evidence="1" id="KW-0472">Membrane</keyword>
<accession>A0A7E4UWI3</accession>
<reference evidence="2" key="1">
    <citation type="journal article" date="2013" name="Genetics">
        <title>The draft genome and transcriptome of Panagrellus redivivus are shaped by the harsh demands of a free-living lifestyle.</title>
        <authorList>
            <person name="Srinivasan J."/>
            <person name="Dillman A.R."/>
            <person name="Macchietto M.G."/>
            <person name="Heikkinen L."/>
            <person name="Lakso M."/>
            <person name="Fracchia K.M."/>
            <person name="Antoshechkin I."/>
            <person name="Mortazavi A."/>
            <person name="Wong G."/>
            <person name="Sternberg P.W."/>
        </authorList>
    </citation>
    <scope>NUCLEOTIDE SEQUENCE [LARGE SCALE GENOMIC DNA]</scope>
    <source>
        <strain evidence="2">MT8872</strain>
    </source>
</reference>
<evidence type="ECO:0000313" key="2">
    <source>
        <dbReference type="Proteomes" id="UP000492821"/>
    </source>
</evidence>
<dbReference type="WBParaSite" id="Pan_g13684.t1">
    <property type="protein sequence ID" value="Pan_g13684.t1"/>
    <property type="gene ID" value="Pan_g13684"/>
</dbReference>
<sequence>MLYRFNQAELKKPIQTLSEEYIIFKNVCKTRAVFICILIQLFTHITINALTNSIALTNQPSQMFINVCLLGVFVASGTACALISVNFMFWKWKLKHSSSVQAGLKIFRGVTGSIVPMTVESQVYFKQFQNAWS</sequence>
<proteinExistence type="predicted"/>
<reference evidence="3" key="2">
    <citation type="submission" date="2020-10" db="UniProtKB">
        <authorList>
            <consortium name="WormBaseParasite"/>
        </authorList>
    </citation>
    <scope>IDENTIFICATION</scope>
</reference>
<name>A0A7E4UWI3_PANRE</name>
<dbReference type="Proteomes" id="UP000492821">
    <property type="component" value="Unassembled WGS sequence"/>
</dbReference>
<organism evidence="2 3">
    <name type="scientific">Panagrellus redivivus</name>
    <name type="common">Microworm</name>
    <dbReference type="NCBI Taxonomy" id="6233"/>
    <lineage>
        <taxon>Eukaryota</taxon>
        <taxon>Metazoa</taxon>
        <taxon>Ecdysozoa</taxon>
        <taxon>Nematoda</taxon>
        <taxon>Chromadorea</taxon>
        <taxon>Rhabditida</taxon>
        <taxon>Tylenchina</taxon>
        <taxon>Panagrolaimomorpha</taxon>
        <taxon>Panagrolaimoidea</taxon>
        <taxon>Panagrolaimidae</taxon>
        <taxon>Panagrellus</taxon>
    </lineage>
</organism>
<dbReference type="AlphaFoldDB" id="A0A7E4UWI3"/>
<keyword evidence="1" id="KW-0812">Transmembrane</keyword>
<evidence type="ECO:0000256" key="1">
    <source>
        <dbReference type="SAM" id="Phobius"/>
    </source>
</evidence>